<comment type="similarity">
    <text evidence="4">Belongs to the SIMIBI class G3E GTPase family. ZNG1 subfamily.</text>
</comment>
<evidence type="ECO:0000256" key="3">
    <source>
        <dbReference type="ARBA" id="ARBA00023186"/>
    </source>
</evidence>
<name>A0A544QNQ8_9EURY</name>
<keyword evidence="1" id="KW-0547">Nucleotide-binding</keyword>
<dbReference type="SUPFAM" id="SSF52540">
    <property type="entry name" value="P-loop containing nucleoside triphosphate hydrolases"/>
    <property type="match status" value="1"/>
</dbReference>
<dbReference type="AlphaFoldDB" id="A0A544QNQ8"/>
<dbReference type="InterPro" id="IPR003495">
    <property type="entry name" value="CobW/HypB/UreG_nucleotide-bd"/>
</dbReference>
<organism evidence="7 8">
    <name type="scientific">Halonotius roseus</name>
    <dbReference type="NCBI Taxonomy" id="2511997"/>
    <lineage>
        <taxon>Archaea</taxon>
        <taxon>Methanobacteriati</taxon>
        <taxon>Methanobacteriota</taxon>
        <taxon>Stenosarchaea group</taxon>
        <taxon>Halobacteria</taxon>
        <taxon>Halobacteriales</taxon>
        <taxon>Haloferacaceae</taxon>
        <taxon>Halonotius</taxon>
    </lineage>
</organism>
<gene>
    <name evidence="7" type="ORF">EWF95_08695</name>
</gene>
<sequence>MSLGNELSTLLLMKRGVTALNPIYLSFFTMTEHNSRDLPIYIVSCCMQEVIPVTLLSGTLGAGKTTFLKQIITCEHNYRMGVVINDVGEINVDANLIERHVESDEMIELSNGCICCSMRGDLEDSLIELATTEELDHLLIEPSGISHPKPVAKELIQGRSSAYYDLDSIITIVDARNFYDNLVDKKIGTDGNSNNKKPLPNQMIDGIEFCDTILINKKDLVNQIELTNVTETIENIQSKAEIKVTEFGDVEPKEVINTGRFDPEDVANSPVWKQVLHEKETGAEDTRNSDQGNHQHLSDEYSIDSFVFQCHQPMDPKRLATTLKSLPDEILRIKGRVHVAGIKDYALNLSVSGNHAYLDVSGRWIASLPQARQNNYQETREIEWHETWGDRETKIVIIGQDMDINSFKQTLENCVCSSTDYEQVSADPFPQTEGEFINF</sequence>
<evidence type="ECO:0000313" key="8">
    <source>
        <dbReference type="Proteomes" id="UP000315385"/>
    </source>
</evidence>
<dbReference type="InterPro" id="IPR051927">
    <property type="entry name" value="Zn_Chap_cDPG_Synth"/>
</dbReference>
<evidence type="ECO:0000259" key="6">
    <source>
        <dbReference type="SMART" id="SM00833"/>
    </source>
</evidence>
<dbReference type="InterPro" id="IPR027417">
    <property type="entry name" value="P-loop_NTPase"/>
</dbReference>
<feature type="domain" description="CobW C-terminal" evidence="6">
    <location>
        <begin position="303"/>
        <end position="415"/>
    </location>
</feature>
<dbReference type="SUPFAM" id="SSF90002">
    <property type="entry name" value="Hypothetical protein YjiA, C-terminal domain"/>
    <property type="match status" value="1"/>
</dbReference>
<evidence type="ECO:0000256" key="5">
    <source>
        <dbReference type="ARBA" id="ARBA00049117"/>
    </source>
</evidence>
<dbReference type="GO" id="GO:0016787">
    <property type="term" value="F:hydrolase activity"/>
    <property type="evidence" value="ECO:0007669"/>
    <property type="project" value="UniProtKB-KW"/>
</dbReference>
<dbReference type="Pfam" id="PF07683">
    <property type="entry name" value="CobW_C"/>
    <property type="match status" value="1"/>
</dbReference>
<proteinExistence type="inferred from homology"/>
<dbReference type="CDD" id="cd03112">
    <property type="entry name" value="CobW-like"/>
    <property type="match status" value="1"/>
</dbReference>
<keyword evidence="8" id="KW-1185">Reference proteome</keyword>
<dbReference type="GO" id="GO:0000166">
    <property type="term" value="F:nucleotide binding"/>
    <property type="evidence" value="ECO:0007669"/>
    <property type="project" value="UniProtKB-KW"/>
</dbReference>
<dbReference type="PANTHER" id="PTHR43603:SF1">
    <property type="entry name" value="ZINC-REGULATED GTPASE METALLOPROTEIN ACTIVATOR 1"/>
    <property type="match status" value="1"/>
</dbReference>
<dbReference type="Proteomes" id="UP000315385">
    <property type="component" value="Unassembled WGS sequence"/>
</dbReference>
<dbReference type="Gene3D" id="3.30.1220.10">
    <property type="entry name" value="CobW-like, C-terminal domain"/>
    <property type="match status" value="1"/>
</dbReference>
<protein>
    <submittedName>
        <fullName evidence="7">GTP-binding protein</fullName>
    </submittedName>
</protein>
<comment type="caution">
    <text evidence="7">The sequence shown here is derived from an EMBL/GenBank/DDBJ whole genome shotgun (WGS) entry which is preliminary data.</text>
</comment>
<accession>A0A544QNQ8</accession>
<comment type="catalytic activity">
    <reaction evidence="5">
        <text>GTP + H2O = GDP + phosphate + H(+)</text>
        <dbReference type="Rhea" id="RHEA:19669"/>
        <dbReference type="ChEBI" id="CHEBI:15377"/>
        <dbReference type="ChEBI" id="CHEBI:15378"/>
        <dbReference type="ChEBI" id="CHEBI:37565"/>
        <dbReference type="ChEBI" id="CHEBI:43474"/>
        <dbReference type="ChEBI" id="CHEBI:58189"/>
    </reaction>
    <physiologicalReaction direction="left-to-right" evidence="5">
        <dbReference type="Rhea" id="RHEA:19670"/>
    </physiologicalReaction>
</comment>
<dbReference type="EMBL" id="SESI01000002">
    <property type="protein sequence ID" value="TQQ80552.1"/>
    <property type="molecule type" value="Genomic_DNA"/>
</dbReference>
<keyword evidence="2" id="KW-0378">Hydrolase</keyword>
<dbReference type="PANTHER" id="PTHR43603">
    <property type="entry name" value="COBW DOMAIN-CONTAINING PROTEIN DDB_G0274527"/>
    <property type="match status" value="1"/>
</dbReference>
<evidence type="ECO:0000313" key="7">
    <source>
        <dbReference type="EMBL" id="TQQ80552.1"/>
    </source>
</evidence>
<evidence type="ECO:0000256" key="4">
    <source>
        <dbReference type="ARBA" id="ARBA00034320"/>
    </source>
</evidence>
<evidence type="ECO:0000256" key="2">
    <source>
        <dbReference type="ARBA" id="ARBA00022801"/>
    </source>
</evidence>
<reference evidence="7 8" key="1">
    <citation type="submission" date="2019-02" db="EMBL/GenBank/DDBJ databases">
        <title>Halonotius sp. a new haloqrchaeon isolated from saline water.</title>
        <authorList>
            <person name="Duran-Viseras A."/>
            <person name="Sanchez-Porro C."/>
            <person name="Ventosa A."/>
        </authorList>
    </citation>
    <scope>NUCLEOTIDE SEQUENCE [LARGE SCALE GENOMIC DNA]</scope>
    <source>
        <strain evidence="7 8">F9-27</strain>
    </source>
</reference>
<dbReference type="Gene3D" id="3.40.50.300">
    <property type="entry name" value="P-loop containing nucleotide triphosphate hydrolases"/>
    <property type="match status" value="1"/>
</dbReference>
<dbReference type="InterPro" id="IPR036627">
    <property type="entry name" value="CobW-likC_sf"/>
</dbReference>
<dbReference type="SMART" id="SM00833">
    <property type="entry name" value="CobW_C"/>
    <property type="match status" value="1"/>
</dbReference>
<dbReference type="Pfam" id="PF02492">
    <property type="entry name" value="cobW"/>
    <property type="match status" value="1"/>
</dbReference>
<dbReference type="InterPro" id="IPR011629">
    <property type="entry name" value="CobW-like_C"/>
</dbReference>
<evidence type="ECO:0000256" key="1">
    <source>
        <dbReference type="ARBA" id="ARBA00022741"/>
    </source>
</evidence>
<keyword evidence="3" id="KW-0143">Chaperone</keyword>